<feature type="transmembrane region" description="Helical" evidence="7">
    <location>
        <begin position="393"/>
        <end position="410"/>
    </location>
</feature>
<dbReference type="SUPFAM" id="SSF82866">
    <property type="entry name" value="Multidrug efflux transporter AcrB transmembrane domain"/>
    <property type="match status" value="2"/>
</dbReference>
<evidence type="ECO:0000259" key="8">
    <source>
        <dbReference type="PROSITE" id="PS50156"/>
    </source>
</evidence>
<evidence type="ECO:0000256" key="3">
    <source>
        <dbReference type="ARBA" id="ARBA00022475"/>
    </source>
</evidence>
<evidence type="ECO:0000256" key="6">
    <source>
        <dbReference type="ARBA" id="ARBA00023136"/>
    </source>
</evidence>
<evidence type="ECO:0000313" key="9">
    <source>
        <dbReference type="EMBL" id="GAB1222016.1"/>
    </source>
</evidence>
<keyword evidence="3" id="KW-1003">Cell membrane</keyword>
<feature type="domain" description="SSD" evidence="8">
    <location>
        <begin position="261"/>
        <end position="352"/>
    </location>
</feature>
<comment type="caution">
    <text evidence="9">The sequence shown here is derived from an EMBL/GenBank/DDBJ whole genome shotgun (WGS) entry which is preliminary data.</text>
</comment>
<sequence>MINIKEVQITLSNIKNKLFDFLFYIIKKGRYGIIGIWFIIALFCSYFAFNIFSLTTVQFSAPPDSLAAKGNIKFEELYPSHSSNEISVVVITKEDGGNVLTETIKELSYQIFETAEQNNATFVLGVYSNLPETIDITDYFVENDTTVILMSSPIDCSSHLIQEVRKTIETFNCDGYRISVTGMTAASMDITKSIIYDMKHMDIFIFPIAIIIFLYVIRNIVLVIIPICNLIIILSISFGTLYPLAKYSEYYSIAPAINVSLIVAMSVDYSLFLLSRYSEEIRKEQSHEQAVKTMLKQSGRIVATSGIVLMCCFLSCCFYGVTIIVTMGLGCVICLIFTVMVNLTVTPSLLLIFPRFFRIKGLIPCNKWCVKYSNNVGSSFWHIQAEWMSKTKNSIVVLFIALCIMLPIIICMKDFKWTMDPTQCFPSNAEAIEGLEDIEKVMTPGMISPYKLLILSDPMNSISYEFMKDFGNNITENIGKENIICYNYIKGNIIPQRVVKMLQNIKVYSQYFNYSTTSESFLCYLIPQNVDEMQEIVDQTIDLLNELNKKFGIVGYILGTNTDMVMLVEYILDFFPIQLTILIITILILITVAFQSILMAFRVIFTTALTLAWVFGISTVIFTSNIFYDFGILYGPTGLFWSVPVMCTDVLVGLCLDYDIFLFSRVLEYRKKGCSTKLSIILGVEHTGYLITYAGLIMAAAFSALLLSSMPVLKQFGVVLSFAVLLDTFVIRTMVVPSLLHLFGELNWWPRKYPVKFNTYSEFLEYQTDQTPLLLPSSF</sequence>
<evidence type="ECO:0000256" key="2">
    <source>
        <dbReference type="ARBA" id="ARBA00010157"/>
    </source>
</evidence>
<feature type="transmembrane region" description="Helical" evidence="7">
    <location>
        <begin position="639"/>
        <end position="667"/>
    </location>
</feature>
<reference evidence="9 10" key="1">
    <citation type="journal article" date="2019" name="PLoS Negl. Trop. Dis.">
        <title>Whole genome sequencing of Entamoeba nuttalli reveals mammalian host-related molecular signatures and a novel octapeptide-repeat surface protein.</title>
        <authorList>
            <person name="Tanaka M."/>
            <person name="Makiuchi T."/>
            <person name="Komiyama T."/>
            <person name="Shiina T."/>
            <person name="Osaki K."/>
            <person name="Tachibana H."/>
        </authorList>
    </citation>
    <scope>NUCLEOTIDE SEQUENCE [LARGE SCALE GENOMIC DNA]</scope>
    <source>
        <strain evidence="9 10">P19-061405</strain>
    </source>
</reference>
<evidence type="ECO:0000256" key="7">
    <source>
        <dbReference type="SAM" id="Phobius"/>
    </source>
</evidence>
<accession>A0ABQ0DGP2</accession>
<feature type="transmembrane region" description="Helical" evidence="7">
    <location>
        <begin position="327"/>
        <end position="353"/>
    </location>
</feature>
<dbReference type="InterPro" id="IPR000731">
    <property type="entry name" value="SSD"/>
</dbReference>
<keyword evidence="4 7" id="KW-0812">Transmembrane</keyword>
<feature type="transmembrane region" description="Helical" evidence="7">
    <location>
        <begin position="205"/>
        <end position="238"/>
    </location>
</feature>
<dbReference type="EMBL" id="BAAFRS010000089">
    <property type="protein sequence ID" value="GAB1222016.1"/>
    <property type="molecule type" value="Genomic_DNA"/>
</dbReference>
<dbReference type="PROSITE" id="PS50156">
    <property type="entry name" value="SSD"/>
    <property type="match status" value="1"/>
</dbReference>
<feature type="transmembrane region" description="Helical" evidence="7">
    <location>
        <begin position="601"/>
        <end position="627"/>
    </location>
</feature>
<comment type="subcellular location">
    <subcellularLocation>
        <location evidence="1">Cell membrane</location>
        <topology evidence="1">Multi-pass membrane protein</topology>
    </subcellularLocation>
</comment>
<keyword evidence="10" id="KW-1185">Reference proteome</keyword>
<dbReference type="PANTHER" id="PTHR33406:SF6">
    <property type="entry name" value="MEMBRANE PROTEIN YDGH-RELATED"/>
    <property type="match status" value="1"/>
</dbReference>
<dbReference type="InterPro" id="IPR050545">
    <property type="entry name" value="Mycobact_MmpL"/>
</dbReference>
<organism evidence="9 10">
    <name type="scientific">Entamoeba nuttalli</name>
    <dbReference type="NCBI Taxonomy" id="412467"/>
    <lineage>
        <taxon>Eukaryota</taxon>
        <taxon>Amoebozoa</taxon>
        <taxon>Evosea</taxon>
        <taxon>Archamoebae</taxon>
        <taxon>Mastigamoebida</taxon>
        <taxon>Entamoebidae</taxon>
        <taxon>Entamoeba</taxon>
    </lineage>
</organism>
<feature type="transmembrane region" description="Helical" evidence="7">
    <location>
        <begin position="574"/>
        <end position="594"/>
    </location>
</feature>
<keyword evidence="6 7" id="KW-0472">Membrane</keyword>
<feature type="transmembrane region" description="Helical" evidence="7">
    <location>
        <begin position="31"/>
        <end position="52"/>
    </location>
</feature>
<feature type="transmembrane region" description="Helical" evidence="7">
    <location>
        <begin position="688"/>
        <end position="707"/>
    </location>
</feature>
<feature type="transmembrane region" description="Helical" evidence="7">
    <location>
        <begin position="250"/>
        <end position="274"/>
    </location>
</feature>
<name>A0ABQ0DGP2_9EUKA</name>
<dbReference type="Gene3D" id="1.20.1640.10">
    <property type="entry name" value="Multidrug efflux transporter AcrB transmembrane domain"/>
    <property type="match status" value="2"/>
</dbReference>
<evidence type="ECO:0000256" key="1">
    <source>
        <dbReference type="ARBA" id="ARBA00004651"/>
    </source>
</evidence>
<feature type="transmembrane region" description="Helical" evidence="7">
    <location>
        <begin position="301"/>
        <end position="321"/>
    </location>
</feature>
<evidence type="ECO:0000313" key="10">
    <source>
        <dbReference type="Proteomes" id="UP001628156"/>
    </source>
</evidence>
<gene>
    <name evidence="9" type="ORF">ENUP19_0089G0006</name>
</gene>
<feature type="transmembrane region" description="Helical" evidence="7">
    <location>
        <begin position="719"/>
        <end position="743"/>
    </location>
</feature>
<keyword evidence="5 7" id="KW-1133">Transmembrane helix</keyword>
<dbReference type="Pfam" id="PF03176">
    <property type="entry name" value="MMPL"/>
    <property type="match status" value="2"/>
</dbReference>
<dbReference type="PANTHER" id="PTHR33406">
    <property type="entry name" value="MEMBRANE PROTEIN MJ1562-RELATED"/>
    <property type="match status" value="1"/>
</dbReference>
<evidence type="ECO:0000256" key="5">
    <source>
        <dbReference type="ARBA" id="ARBA00022989"/>
    </source>
</evidence>
<comment type="similarity">
    <text evidence="2">Belongs to the resistance-nodulation-cell division (RND) (TC 2.A.6) family. MmpL subfamily.</text>
</comment>
<dbReference type="InterPro" id="IPR004869">
    <property type="entry name" value="MMPL_dom"/>
</dbReference>
<proteinExistence type="inferred from homology"/>
<protein>
    <recommendedName>
        <fullName evidence="8">SSD domain-containing protein</fullName>
    </recommendedName>
</protein>
<dbReference type="Proteomes" id="UP001628156">
    <property type="component" value="Unassembled WGS sequence"/>
</dbReference>
<evidence type="ECO:0000256" key="4">
    <source>
        <dbReference type="ARBA" id="ARBA00022692"/>
    </source>
</evidence>